<keyword evidence="2 4" id="KW-0560">Oxidoreductase</keyword>
<feature type="domain" description="D-isomer specific 2-hydroxyacid dehydrogenase NAD-binding" evidence="6">
    <location>
        <begin position="108"/>
        <end position="282"/>
    </location>
</feature>
<dbReference type="EMBL" id="JANJOU010000016">
    <property type="protein sequence ID" value="MCR0983806.1"/>
    <property type="molecule type" value="Genomic_DNA"/>
</dbReference>
<dbReference type="InterPro" id="IPR036291">
    <property type="entry name" value="NAD(P)-bd_dom_sf"/>
</dbReference>
<dbReference type="PANTHER" id="PTHR43761">
    <property type="entry name" value="D-ISOMER SPECIFIC 2-HYDROXYACID DEHYDROGENASE FAMILY PROTEIN (AFU_ORTHOLOGUE AFUA_1G13630)"/>
    <property type="match status" value="1"/>
</dbReference>
<dbReference type="PROSITE" id="PS00671">
    <property type="entry name" value="D_2_HYDROXYACID_DH_3"/>
    <property type="match status" value="1"/>
</dbReference>
<keyword evidence="8" id="KW-1185">Reference proteome</keyword>
<dbReference type="Proteomes" id="UP001524642">
    <property type="component" value="Unassembled WGS sequence"/>
</dbReference>
<evidence type="ECO:0000313" key="7">
    <source>
        <dbReference type="EMBL" id="MCR0983806.1"/>
    </source>
</evidence>
<evidence type="ECO:0000313" key="8">
    <source>
        <dbReference type="Proteomes" id="UP001524642"/>
    </source>
</evidence>
<dbReference type="InterPro" id="IPR006140">
    <property type="entry name" value="D-isomer_DH_NAD-bd"/>
</dbReference>
<sequence>MIVAVLDDGYEHYEAERAILAPIGATVELRPCRGDAARVAEALRDATAAIVRESPITAEAIAGAPELRVIVRAGVGVDNIALSAAKARDIPVCNTPDYGTEEVSDHALALFMALWRRLPQSAARMAEGGWGVPRSLPQWRIRGRTLGLIGLGRIGAALLRKVRPLGFGRILIADPGLREAPEGCELTHAATIAREADAISLHAPALPVTRHIINADFLAAMKPTAIIVNTSRGTLIDEVALAAALREGQIAGAGLDVFEAEPPAMDNPLRGLSNVILTDHAAWYSEDSIADLQSMSAQEVARVLRGEAPLNRVNP</sequence>
<evidence type="ECO:0000259" key="6">
    <source>
        <dbReference type="Pfam" id="PF02826"/>
    </source>
</evidence>
<dbReference type="Pfam" id="PF00389">
    <property type="entry name" value="2-Hacid_dh"/>
    <property type="match status" value="1"/>
</dbReference>
<dbReference type="PANTHER" id="PTHR43761:SF1">
    <property type="entry name" value="D-ISOMER SPECIFIC 2-HYDROXYACID DEHYDROGENASE CATALYTIC DOMAIN-CONTAINING PROTEIN-RELATED"/>
    <property type="match status" value="1"/>
</dbReference>
<dbReference type="Gene3D" id="3.40.50.720">
    <property type="entry name" value="NAD(P)-binding Rossmann-like Domain"/>
    <property type="match status" value="2"/>
</dbReference>
<accession>A0ABT1X7U1</accession>
<proteinExistence type="inferred from homology"/>
<comment type="caution">
    <text evidence="7">The sequence shown here is derived from an EMBL/GenBank/DDBJ whole genome shotgun (WGS) entry which is preliminary data.</text>
</comment>
<feature type="domain" description="D-isomer specific 2-hydroxyacid dehydrogenase catalytic" evidence="5">
    <location>
        <begin position="26"/>
        <end position="314"/>
    </location>
</feature>
<evidence type="ECO:0000256" key="3">
    <source>
        <dbReference type="ARBA" id="ARBA00023027"/>
    </source>
</evidence>
<organism evidence="7 8">
    <name type="scientific">Roseomonas populi</name>
    <dbReference type="NCBI Taxonomy" id="3121582"/>
    <lineage>
        <taxon>Bacteria</taxon>
        <taxon>Pseudomonadati</taxon>
        <taxon>Pseudomonadota</taxon>
        <taxon>Alphaproteobacteria</taxon>
        <taxon>Acetobacterales</taxon>
        <taxon>Roseomonadaceae</taxon>
        <taxon>Roseomonas</taxon>
    </lineage>
</organism>
<dbReference type="InterPro" id="IPR043322">
    <property type="entry name" value="CtBP"/>
</dbReference>
<reference evidence="7 8" key="1">
    <citation type="submission" date="2022-06" db="EMBL/GenBank/DDBJ databases">
        <title>Roseomonas CN29.</title>
        <authorList>
            <person name="Cheng Y."/>
            <person name="He X."/>
        </authorList>
    </citation>
    <scope>NUCLEOTIDE SEQUENCE [LARGE SCALE GENOMIC DNA]</scope>
    <source>
        <strain evidence="7 8">CN29</strain>
    </source>
</reference>
<dbReference type="InterPro" id="IPR006139">
    <property type="entry name" value="D-isomer_2_OHA_DH_cat_dom"/>
</dbReference>
<name>A0ABT1X7U1_9PROT</name>
<protein>
    <submittedName>
        <fullName evidence="7">C-terminal binding protein</fullName>
    </submittedName>
</protein>
<dbReference type="InterPro" id="IPR050418">
    <property type="entry name" value="D-iso_2-hydroxyacid_DH_PdxB"/>
</dbReference>
<dbReference type="CDD" id="cd05299">
    <property type="entry name" value="CtBP_dh"/>
    <property type="match status" value="1"/>
</dbReference>
<gene>
    <name evidence="7" type="ORF">NRP21_17260</name>
</gene>
<comment type="similarity">
    <text evidence="1 4">Belongs to the D-isomer specific 2-hydroxyacid dehydrogenase family.</text>
</comment>
<evidence type="ECO:0000256" key="2">
    <source>
        <dbReference type="ARBA" id="ARBA00023002"/>
    </source>
</evidence>
<dbReference type="Pfam" id="PF02826">
    <property type="entry name" value="2-Hacid_dh_C"/>
    <property type="match status" value="1"/>
</dbReference>
<evidence type="ECO:0000259" key="5">
    <source>
        <dbReference type="Pfam" id="PF00389"/>
    </source>
</evidence>
<evidence type="ECO:0000256" key="1">
    <source>
        <dbReference type="ARBA" id="ARBA00005854"/>
    </source>
</evidence>
<evidence type="ECO:0000256" key="4">
    <source>
        <dbReference type="RuleBase" id="RU003719"/>
    </source>
</evidence>
<dbReference type="SUPFAM" id="SSF51735">
    <property type="entry name" value="NAD(P)-binding Rossmann-fold domains"/>
    <property type="match status" value="1"/>
</dbReference>
<dbReference type="InterPro" id="IPR029753">
    <property type="entry name" value="D-isomer_DH_CS"/>
</dbReference>
<dbReference type="RefSeq" id="WP_257717471.1">
    <property type="nucleotide sequence ID" value="NZ_JANJOU010000016.1"/>
</dbReference>
<dbReference type="SUPFAM" id="SSF52283">
    <property type="entry name" value="Formate/glycerate dehydrogenase catalytic domain-like"/>
    <property type="match status" value="1"/>
</dbReference>
<keyword evidence="3" id="KW-0520">NAD</keyword>